<feature type="domain" description="FAD dependent oxidoreductase" evidence="6">
    <location>
        <begin position="8"/>
        <end position="373"/>
    </location>
</feature>
<evidence type="ECO:0000256" key="3">
    <source>
        <dbReference type="ARBA" id="ARBA00022630"/>
    </source>
</evidence>
<evidence type="ECO:0000313" key="8">
    <source>
        <dbReference type="Proteomes" id="UP000249547"/>
    </source>
</evidence>
<keyword evidence="5" id="KW-1133">Transmembrane helix</keyword>
<keyword evidence="4" id="KW-0560">Oxidoreductase</keyword>
<evidence type="ECO:0000256" key="4">
    <source>
        <dbReference type="ARBA" id="ARBA00023002"/>
    </source>
</evidence>
<dbReference type="Proteomes" id="UP000249547">
    <property type="component" value="Unassembled WGS sequence"/>
</dbReference>
<evidence type="ECO:0000256" key="1">
    <source>
        <dbReference type="ARBA" id="ARBA00001974"/>
    </source>
</evidence>
<accession>A0A327Q7F8</accession>
<dbReference type="NCBIfam" id="TIGR03364">
    <property type="entry name" value="HpnW_proposed"/>
    <property type="match status" value="1"/>
</dbReference>
<name>A0A327Q7F8_9BACT</name>
<dbReference type="InterPro" id="IPR017741">
    <property type="entry name" value="FAD-dependent_OxRdtase_HpnW"/>
</dbReference>
<feature type="transmembrane region" description="Helical" evidence="5">
    <location>
        <begin position="7"/>
        <end position="26"/>
    </location>
</feature>
<comment type="caution">
    <text evidence="7">The sequence shown here is derived from an EMBL/GenBank/DDBJ whole genome shotgun (WGS) entry which is preliminary data.</text>
</comment>
<keyword evidence="5" id="KW-0812">Transmembrane</keyword>
<dbReference type="GO" id="GO:0005737">
    <property type="term" value="C:cytoplasm"/>
    <property type="evidence" value="ECO:0007669"/>
    <property type="project" value="TreeGrafter"/>
</dbReference>
<protein>
    <submittedName>
        <fullName evidence="7">FAD dependent oxidoreductase TIGR03364</fullName>
    </submittedName>
</protein>
<dbReference type="GO" id="GO:0016491">
    <property type="term" value="F:oxidoreductase activity"/>
    <property type="evidence" value="ECO:0007669"/>
    <property type="project" value="UniProtKB-KW"/>
</dbReference>
<keyword evidence="8" id="KW-1185">Reference proteome</keyword>
<dbReference type="PANTHER" id="PTHR13847:SF286">
    <property type="entry name" value="D-AMINO ACID DEHYDROGENASE"/>
    <property type="match status" value="1"/>
</dbReference>
<dbReference type="PANTHER" id="PTHR13847">
    <property type="entry name" value="SARCOSINE DEHYDROGENASE-RELATED"/>
    <property type="match status" value="1"/>
</dbReference>
<dbReference type="Pfam" id="PF01266">
    <property type="entry name" value="DAO"/>
    <property type="match status" value="1"/>
</dbReference>
<dbReference type="OrthoDB" id="9799943at2"/>
<dbReference type="RefSeq" id="WP_111599855.1">
    <property type="nucleotide sequence ID" value="NZ_QLLL01000009.1"/>
</dbReference>
<sequence>MQQQQHADFAVVGAGIVGLAMTYHLAKKGKKVVVFERNSKAIGASIRNFGLVWPIGQMEGVAYNRAMKSREVWLELGAATGLQCQPTGSLHLAYAHDELAVLEEFLAGGREGCKLLSAAEVQQYSQAVKSHHLKGAMYSASEITVNPRLASATIAAYLQEQWGVTFRFNTAINTINKNTIETPNETWTFEHAYICSGADFETLYPSLYAAAPLTKCKLQMMRTVPQPGNWQLGPALCAGLTLLHYAAFTTCKSLDTLKTRIAAEMPAYMEWGVHLLVSQNGAGELTIGDSHEYGRDFEPFDKEFINELILQYLHTFMQAPSFNIQERWHGIYPKLTNGQTELILPAAENVTIVNGLGGAGMTLSFGLAHELTQSI</sequence>
<comment type="similarity">
    <text evidence="2">Belongs to the DadA oxidoreductase family.</text>
</comment>
<evidence type="ECO:0000313" key="7">
    <source>
        <dbReference type="EMBL" id="RAI99914.1"/>
    </source>
</evidence>
<dbReference type="InterPro" id="IPR036188">
    <property type="entry name" value="FAD/NAD-bd_sf"/>
</dbReference>
<proteinExistence type="inferred from homology"/>
<reference evidence="7 8" key="1">
    <citation type="submission" date="2018-06" db="EMBL/GenBank/DDBJ databases">
        <title>Genomic Encyclopedia of Archaeal and Bacterial Type Strains, Phase II (KMG-II): from individual species to whole genera.</title>
        <authorList>
            <person name="Goeker M."/>
        </authorList>
    </citation>
    <scope>NUCLEOTIDE SEQUENCE [LARGE SCALE GENOMIC DNA]</scope>
    <source>
        <strain evidence="7 8">DSM 23857</strain>
    </source>
</reference>
<evidence type="ECO:0000259" key="6">
    <source>
        <dbReference type="Pfam" id="PF01266"/>
    </source>
</evidence>
<dbReference type="EMBL" id="QLLL01000009">
    <property type="protein sequence ID" value="RAI99914.1"/>
    <property type="molecule type" value="Genomic_DNA"/>
</dbReference>
<keyword evidence="3" id="KW-0285">Flavoprotein</keyword>
<dbReference type="Gene3D" id="3.30.9.10">
    <property type="entry name" value="D-Amino Acid Oxidase, subunit A, domain 2"/>
    <property type="match status" value="1"/>
</dbReference>
<organism evidence="7 8">
    <name type="scientific">Chitinophaga skermanii</name>
    <dbReference type="NCBI Taxonomy" id="331697"/>
    <lineage>
        <taxon>Bacteria</taxon>
        <taxon>Pseudomonadati</taxon>
        <taxon>Bacteroidota</taxon>
        <taxon>Chitinophagia</taxon>
        <taxon>Chitinophagales</taxon>
        <taxon>Chitinophagaceae</taxon>
        <taxon>Chitinophaga</taxon>
    </lineage>
</organism>
<dbReference type="SUPFAM" id="SSF51905">
    <property type="entry name" value="FAD/NAD(P)-binding domain"/>
    <property type="match status" value="1"/>
</dbReference>
<gene>
    <name evidence="7" type="ORF">LX64_04468</name>
</gene>
<evidence type="ECO:0000256" key="2">
    <source>
        <dbReference type="ARBA" id="ARBA00009410"/>
    </source>
</evidence>
<keyword evidence="5" id="KW-0472">Membrane</keyword>
<dbReference type="Gene3D" id="3.50.50.60">
    <property type="entry name" value="FAD/NAD(P)-binding domain"/>
    <property type="match status" value="1"/>
</dbReference>
<dbReference type="InterPro" id="IPR006076">
    <property type="entry name" value="FAD-dep_OxRdtase"/>
</dbReference>
<evidence type="ECO:0000256" key="5">
    <source>
        <dbReference type="SAM" id="Phobius"/>
    </source>
</evidence>
<dbReference type="AlphaFoldDB" id="A0A327Q7F8"/>
<comment type="cofactor">
    <cofactor evidence="1">
        <name>FAD</name>
        <dbReference type="ChEBI" id="CHEBI:57692"/>
    </cofactor>
</comment>